<dbReference type="PROSITE" id="PS51194">
    <property type="entry name" value="HELICASE_CTER"/>
    <property type="match status" value="1"/>
</dbReference>
<protein>
    <submittedName>
        <fullName evidence="10">RNA helicase CrhR</fullName>
        <ecNumber evidence="10">3.6.4.13</ecNumber>
    </submittedName>
</protein>
<dbReference type="InterPro" id="IPR011545">
    <property type="entry name" value="DEAD/DEAH_box_helicase_dom"/>
</dbReference>
<dbReference type="InterPro" id="IPR027417">
    <property type="entry name" value="P-loop_NTPase"/>
</dbReference>
<dbReference type="PANTHER" id="PTHR47959:SF17">
    <property type="entry name" value="ATP-DEPENDENT RNA HELICASE DEAD BOX FAMILY"/>
    <property type="match status" value="1"/>
</dbReference>
<sequence>MQFRDLDIDNRLLKPIHHFGFNRTTEIQTKAIPVAAAGRDVMASSKTGSGKTLAYLLPALHRLIRYKPLSRQDARMVILTPTRELAKQVYGQLKQLTASLRFESVLVVGGENFNDQARLFQRNPSIIVGTPGRIADHLEHRHLFLQGLELLIFDEADRMLDMGFAKQLRAINSAANHRKRQTMMFSATMDSAEVNELAHEFLNEPVRIAVGSGHEQHQDIVQSFYLCDHLDHKQAILQRLLEQADYRQVIIFTATRQDTDRLAKLLNEWGHKAVGLSGELSQTARNQIMSQFERVVYKILVTTDIASRGLDLENVSHVVNFDMPKHAEEYVHRVGRTGRAGAKGEAFSLVGPKDWFSFKAVESFLQQTITFSVLDGLKGRFKGLKPKSKKVVKKAAPKANKDANKRSTKPQAKNYDKRFYQTQDVGDMPFMVKKKTPLVDDEGEEA</sequence>
<accession>A0ABM8ZY58</accession>
<evidence type="ECO:0000256" key="7">
    <source>
        <dbReference type="SAM" id="MobiDB-lite"/>
    </source>
</evidence>
<dbReference type="InterPro" id="IPR050079">
    <property type="entry name" value="DEAD_box_RNA_helicase"/>
</dbReference>
<gene>
    <name evidence="10" type="primary">crhR</name>
    <name evidence="10" type="ORF">VST7929_02853</name>
</gene>
<dbReference type="CDD" id="cd18787">
    <property type="entry name" value="SF2_C_DEAD"/>
    <property type="match status" value="1"/>
</dbReference>
<evidence type="ECO:0000256" key="1">
    <source>
        <dbReference type="ARBA" id="ARBA00022741"/>
    </source>
</evidence>
<dbReference type="SMART" id="SM00487">
    <property type="entry name" value="DEXDc"/>
    <property type="match status" value="1"/>
</dbReference>
<reference evidence="10" key="1">
    <citation type="submission" date="2021-11" db="EMBL/GenBank/DDBJ databases">
        <authorList>
            <person name="Rodrigo-Torres L."/>
            <person name="Arahal R. D."/>
            <person name="Lucena T."/>
        </authorList>
    </citation>
    <scope>NUCLEOTIDE SEQUENCE</scope>
    <source>
        <strain evidence="10">CECT 7929</strain>
    </source>
</reference>
<dbReference type="SMART" id="SM00490">
    <property type="entry name" value="HELICc"/>
    <property type="match status" value="1"/>
</dbReference>
<dbReference type="InterPro" id="IPR014001">
    <property type="entry name" value="Helicase_ATP-bd"/>
</dbReference>
<evidence type="ECO:0000313" key="10">
    <source>
        <dbReference type="EMBL" id="CAH0535192.1"/>
    </source>
</evidence>
<dbReference type="PROSITE" id="PS51192">
    <property type="entry name" value="HELICASE_ATP_BIND_1"/>
    <property type="match status" value="1"/>
</dbReference>
<dbReference type="EC" id="3.6.4.13" evidence="10"/>
<evidence type="ECO:0000256" key="2">
    <source>
        <dbReference type="ARBA" id="ARBA00022801"/>
    </source>
</evidence>
<dbReference type="InterPro" id="IPR000629">
    <property type="entry name" value="RNA-helicase_DEAD-box_CS"/>
</dbReference>
<evidence type="ECO:0000256" key="5">
    <source>
        <dbReference type="ARBA" id="ARBA00038437"/>
    </source>
</evidence>
<comment type="caution">
    <text evidence="10">The sequence shown here is derived from an EMBL/GenBank/DDBJ whole genome shotgun (WGS) entry which is preliminary data.</text>
</comment>
<dbReference type="Gene3D" id="3.40.50.300">
    <property type="entry name" value="P-loop containing nucleotide triphosphate hydrolases"/>
    <property type="match status" value="2"/>
</dbReference>
<dbReference type="InterPro" id="IPR001650">
    <property type="entry name" value="Helicase_C-like"/>
</dbReference>
<evidence type="ECO:0000313" key="11">
    <source>
        <dbReference type="Proteomes" id="UP000838672"/>
    </source>
</evidence>
<evidence type="ECO:0000256" key="6">
    <source>
        <dbReference type="RuleBase" id="RU000492"/>
    </source>
</evidence>
<keyword evidence="4 6" id="KW-0067">ATP-binding</keyword>
<dbReference type="Pfam" id="PF00271">
    <property type="entry name" value="Helicase_C"/>
    <property type="match status" value="1"/>
</dbReference>
<organism evidence="10 11">
    <name type="scientific">Vibrio stylophorae</name>
    <dbReference type="NCBI Taxonomy" id="659351"/>
    <lineage>
        <taxon>Bacteria</taxon>
        <taxon>Pseudomonadati</taxon>
        <taxon>Pseudomonadota</taxon>
        <taxon>Gammaproteobacteria</taxon>
        <taxon>Vibrionales</taxon>
        <taxon>Vibrionaceae</taxon>
        <taxon>Vibrio</taxon>
    </lineage>
</organism>
<dbReference type="CDD" id="cd00268">
    <property type="entry name" value="DEADc"/>
    <property type="match status" value="1"/>
</dbReference>
<evidence type="ECO:0000259" key="8">
    <source>
        <dbReference type="PROSITE" id="PS51192"/>
    </source>
</evidence>
<feature type="region of interest" description="Disordered" evidence="7">
    <location>
        <begin position="392"/>
        <end position="414"/>
    </location>
</feature>
<keyword evidence="2 6" id="KW-0378">Hydrolase</keyword>
<feature type="domain" description="Helicase ATP-binding" evidence="8">
    <location>
        <begin position="32"/>
        <end position="207"/>
    </location>
</feature>
<dbReference type="InterPro" id="IPR044742">
    <property type="entry name" value="DEAD/DEAH_RhlB"/>
</dbReference>
<proteinExistence type="inferred from homology"/>
<name>A0ABM8ZY58_9VIBR</name>
<keyword evidence="3 6" id="KW-0347">Helicase</keyword>
<feature type="domain" description="Helicase C-terminal" evidence="9">
    <location>
        <begin position="236"/>
        <end position="385"/>
    </location>
</feature>
<evidence type="ECO:0000256" key="4">
    <source>
        <dbReference type="ARBA" id="ARBA00022840"/>
    </source>
</evidence>
<dbReference type="Pfam" id="PF00270">
    <property type="entry name" value="DEAD"/>
    <property type="match status" value="1"/>
</dbReference>
<keyword evidence="11" id="KW-1185">Reference proteome</keyword>
<keyword evidence="1 6" id="KW-0547">Nucleotide-binding</keyword>
<comment type="similarity">
    <text evidence="5 6">Belongs to the DEAD box helicase family.</text>
</comment>
<dbReference type="EMBL" id="CAKLDI010000002">
    <property type="protein sequence ID" value="CAH0535192.1"/>
    <property type="molecule type" value="Genomic_DNA"/>
</dbReference>
<dbReference type="PANTHER" id="PTHR47959">
    <property type="entry name" value="ATP-DEPENDENT RNA HELICASE RHLE-RELATED"/>
    <property type="match status" value="1"/>
</dbReference>
<dbReference type="SUPFAM" id="SSF52540">
    <property type="entry name" value="P-loop containing nucleoside triphosphate hydrolases"/>
    <property type="match status" value="2"/>
</dbReference>
<evidence type="ECO:0000259" key="9">
    <source>
        <dbReference type="PROSITE" id="PS51194"/>
    </source>
</evidence>
<dbReference type="PROSITE" id="PS00039">
    <property type="entry name" value="DEAD_ATP_HELICASE"/>
    <property type="match status" value="1"/>
</dbReference>
<dbReference type="GO" id="GO:0003724">
    <property type="term" value="F:RNA helicase activity"/>
    <property type="evidence" value="ECO:0007669"/>
    <property type="project" value="UniProtKB-EC"/>
</dbReference>
<dbReference type="RefSeq" id="WP_237468051.1">
    <property type="nucleotide sequence ID" value="NZ_CAKLDI010000002.1"/>
</dbReference>
<dbReference type="Proteomes" id="UP000838672">
    <property type="component" value="Unassembled WGS sequence"/>
</dbReference>
<evidence type="ECO:0000256" key="3">
    <source>
        <dbReference type="ARBA" id="ARBA00022806"/>
    </source>
</evidence>
<dbReference type="GO" id="GO:0016787">
    <property type="term" value="F:hydrolase activity"/>
    <property type="evidence" value="ECO:0007669"/>
    <property type="project" value="UniProtKB-KW"/>
</dbReference>